<feature type="compositionally biased region" description="Low complexity" evidence="1">
    <location>
        <begin position="13"/>
        <end position="23"/>
    </location>
</feature>
<evidence type="ECO:0000256" key="1">
    <source>
        <dbReference type="SAM" id="MobiDB-lite"/>
    </source>
</evidence>
<feature type="region of interest" description="Disordered" evidence="1">
    <location>
        <begin position="1309"/>
        <end position="1417"/>
    </location>
</feature>
<feature type="region of interest" description="Disordered" evidence="1">
    <location>
        <begin position="1"/>
        <end position="39"/>
    </location>
</feature>
<feature type="compositionally biased region" description="Polar residues" evidence="1">
    <location>
        <begin position="1321"/>
        <end position="1335"/>
    </location>
</feature>
<dbReference type="GO" id="GO:0007264">
    <property type="term" value="P:small GTPase-mediated signal transduction"/>
    <property type="evidence" value="ECO:0007669"/>
    <property type="project" value="TreeGrafter"/>
</dbReference>
<name>A0A1I8M180_MUSDO</name>
<evidence type="ECO:0000313" key="3">
    <source>
        <dbReference type="EnsemblMetazoa" id="MDOA000219-PA"/>
    </source>
</evidence>
<dbReference type="Pfam" id="PF00620">
    <property type="entry name" value="RhoGAP"/>
    <property type="match status" value="1"/>
</dbReference>
<feature type="compositionally biased region" description="Low complexity" evidence="1">
    <location>
        <begin position="1392"/>
        <end position="1414"/>
    </location>
</feature>
<dbReference type="OrthoDB" id="79452at2759"/>
<dbReference type="STRING" id="7370.A0A1I8M180"/>
<feature type="domain" description="Rho-GAP" evidence="2">
    <location>
        <begin position="1547"/>
        <end position="1735"/>
    </location>
</feature>
<feature type="compositionally biased region" description="Low complexity" evidence="1">
    <location>
        <begin position="1188"/>
        <end position="1198"/>
    </location>
</feature>
<protein>
    <recommendedName>
        <fullName evidence="2">Rho-GAP domain-containing protein</fullName>
    </recommendedName>
</protein>
<feature type="region of interest" description="Disordered" evidence="1">
    <location>
        <begin position="1188"/>
        <end position="1243"/>
    </location>
</feature>
<dbReference type="InterPro" id="IPR008936">
    <property type="entry name" value="Rho_GTPase_activation_prot"/>
</dbReference>
<dbReference type="Gene3D" id="1.10.555.10">
    <property type="entry name" value="Rho GTPase activation protein"/>
    <property type="match status" value="1"/>
</dbReference>
<dbReference type="SMART" id="SM00324">
    <property type="entry name" value="RhoGAP"/>
    <property type="match status" value="1"/>
</dbReference>
<dbReference type="PANTHER" id="PTHR45808">
    <property type="entry name" value="RHO GTPASE-ACTIVATING PROTEIN 68F"/>
    <property type="match status" value="1"/>
</dbReference>
<feature type="region of interest" description="Disordered" evidence="1">
    <location>
        <begin position="695"/>
        <end position="777"/>
    </location>
</feature>
<feature type="region of interest" description="Disordered" evidence="1">
    <location>
        <begin position="1048"/>
        <end position="1098"/>
    </location>
</feature>
<evidence type="ECO:0000259" key="2">
    <source>
        <dbReference type="PROSITE" id="PS50238"/>
    </source>
</evidence>
<feature type="compositionally biased region" description="Basic and acidic residues" evidence="1">
    <location>
        <begin position="695"/>
        <end position="775"/>
    </location>
</feature>
<dbReference type="PROSITE" id="PS50238">
    <property type="entry name" value="RHOGAP"/>
    <property type="match status" value="1"/>
</dbReference>
<dbReference type="InterPro" id="IPR000198">
    <property type="entry name" value="RhoGAP_dom"/>
</dbReference>
<accession>A0A1I8M180</accession>
<dbReference type="VEuPathDB" id="VectorBase:MDOA000219"/>
<feature type="compositionally biased region" description="Polar residues" evidence="1">
    <location>
        <begin position="1207"/>
        <end position="1232"/>
    </location>
</feature>
<organism evidence="3">
    <name type="scientific">Musca domestica</name>
    <name type="common">House fly</name>
    <dbReference type="NCBI Taxonomy" id="7370"/>
    <lineage>
        <taxon>Eukaryota</taxon>
        <taxon>Metazoa</taxon>
        <taxon>Ecdysozoa</taxon>
        <taxon>Arthropoda</taxon>
        <taxon>Hexapoda</taxon>
        <taxon>Insecta</taxon>
        <taxon>Pterygota</taxon>
        <taxon>Neoptera</taxon>
        <taxon>Endopterygota</taxon>
        <taxon>Diptera</taxon>
        <taxon>Brachycera</taxon>
        <taxon>Muscomorpha</taxon>
        <taxon>Muscoidea</taxon>
        <taxon>Muscidae</taxon>
        <taxon>Musca</taxon>
    </lineage>
</organism>
<sequence>MSQEKDTNKYSPNNNHCYKNNKNNNHHHNNNSNNHNTMKYENKRSSVPKAAAATALGCDGASTTALYENFMAPHQRENVIAPANNNNQIYSYLAAAAVENNSNQTSPFNGAQQFVYETSTQLNGKFSVSSTTSSSVDDKDKEKRNYENIDFGDRQYLDGNRKVLLQKYFRTALVGPRDNIYENLCRGCNYGVFSARGPLCSFCECIVNGVQSLGPTPVESTNNIYENICEYCSQFYSGNDAEDCACRKHKQLELTFSFREEESEEIEVKEENKQKYLKKSGSEDCLIKCEEEEKKPQKQVKIRKSQSFNKSVKPKRLASFWESLRKNRSSDLKTKKSPAAALEIVHNVEGYDQVFHTKDTFDLQRICELKRSATSCSDQHIYGRLKNRDLELLKSQEEFLSTQSLSQHEKGPKKKRISKAKFLRSASSNVDQEESQYSIETLAAPTANNSSLQSVYLNASICQWLASLRHHHHHHQYVNNQLNGVNSWLLALGIEDFDECLCYPKSIPAKRRYQLGATFTTHTSKHLQISQNVLMTNKSNIRAHKDLTDSTEIVTLRRGGGGVGGISSTESLASVDVDYLPTNNEEDHYRQMVEEFMWHLINKQVKRQPYQEQQQQKQFNTMASGGNRTHNDIPLRQANTNHNKAKRQGMYLRLEETPNLQAAAAEATPINNNENLPVLPKESITALGKEKLYSSKGELTETNRNEPRHDFGKERVDVEITDSLRDGEIKEENEKPHSKEELTEGNRNEQSKNSFKEELIPDNRNEQRNSKERIKGPINNSLKNIEIEEINNSSIESTAHIEESLKLNARNLENKRGGIHERNVLKAFEALLRQEQQQQQHHHHYTKQTHAIDDDEKETEAKESQLITSTYVPEVATFAINAVHANKQTDEQLPIFDFYNLIQSLQLSASLNTIALHYSYNERVLWVFLVKVSQAGEKYKHLSHEQMVRKYLRFLRYLSVVVHSSQNKQRSLWSIDDDHSSTIVAPPPLKHSVVAETSSGSVDLKLDLMKTNGSLYGRIIVRKTNDSLLSNGKNDNEMQMTSSQSLINSEINNNNNNNNIKKTRKSPPAVPKRSPHTKLSPSTEQLPPIPGQRNKMTKPPAQLCEETRNSNQASAAELKEEEESIYQPIWKFKTVGEVEEHFRSDEDYYSLEELKKQGQSDSIPDICITEQDEDDHSEWEPDEEFIFTTTNSTSNNNSNDKHDSDRNIPSITSIKRTESLSSQDRNSTIRSNRSLDSTLGSTSLSGSTITDFASSTATLASNVSSSLVHHMFRNIGIFYSLTEPKLRAIIYDYDRIHATKYFAKSPIIADDSNDSGLGKSPTPSVRQIQQQQHSMRGSPILQKQSQQQQQQRLQYGGKPNKCISSSESVAENNDTMRSSPSSAGSAKVLAGPNLSPPNTRNSPNTDNNNGSSSSIAGDPAACNLSSVLAWKQQLLNVNYMEDEEDMIVSESEILRAQMIKEDVQPQQFTQRYKSRSTENFLELPAEDDEKKTIADRVRSRLQRGILNINSKVSPKSEKKIYKGQRNAQTTSLYLEDGLKPKYPIFGTPLDQLELNRTTCPNVPRFVVDSIEYIERNDRIVQDGLYRACGNKYIIDELKQKLSKSYIYDPKLITADDIHTVTSLLKQFFRDLPQPLIPQETYNCLARDLLKSSENSNDTFRIAINEMPEPNKSTLAFLIKHLTNVAACSASNRMTASNLAIVWGPSLFTLNEANTYDIGRMNTIAKMLIENFDRIFYTNERLL</sequence>
<dbReference type="CDD" id="cd00159">
    <property type="entry name" value="RhoGAP"/>
    <property type="match status" value="1"/>
</dbReference>
<dbReference type="GO" id="GO:0005737">
    <property type="term" value="C:cytoplasm"/>
    <property type="evidence" value="ECO:0007669"/>
    <property type="project" value="TreeGrafter"/>
</dbReference>
<dbReference type="GO" id="GO:0005096">
    <property type="term" value="F:GTPase activator activity"/>
    <property type="evidence" value="ECO:0007669"/>
    <property type="project" value="TreeGrafter"/>
</dbReference>
<proteinExistence type="predicted"/>
<gene>
    <name evidence="3" type="primary">101893978</name>
</gene>
<dbReference type="RefSeq" id="XP_005182248.2">
    <property type="nucleotide sequence ID" value="XM_005182191.4"/>
</dbReference>
<dbReference type="PANTHER" id="PTHR45808:SF2">
    <property type="entry name" value="RHO GTPASE-ACTIVATING PROTEIN 68F"/>
    <property type="match status" value="1"/>
</dbReference>
<feature type="compositionally biased region" description="Polar residues" evidence="1">
    <location>
        <begin position="1362"/>
        <end position="1384"/>
    </location>
</feature>
<dbReference type="SUPFAM" id="SSF48350">
    <property type="entry name" value="GTPase activation domain, GAP"/>
    <property type="match status" value="1"/>
</dbReference>
<feature type="compositionally biased region" description="Low complexity" evidence="1">
    <location>
        <begin position="1234"/>
        <end position="1243"/>
    </location>
</feature>
<dbReference type="VEuPathDB" id="VectorBase:MDOMA2_005555"/>
<feature type="compositionally biased region" description="Low complexity" evidence="1">
    <location>
        <begin position="1342"/>
        <end position="1354"/>
    </location>
</feature>
<feature type="region of interest" description="Disordered" evidence="1">
    <location>
        <begin position="835"/>
        <end position="864"/>
    </location>
</feature>
<reference evidence="3" key="1">
    <citation type="submission" date="2020-05" db="UniProtKB">
        <authorList>
            <consortium name="EnsemblMetazoa"/>
        </authorList>
    </citation>
    <scope>IDENTIFICATION</scope>
    <source>
        <strain evidence="3">Aabys</strain>
    </source>
</reference>
<dbReference type="EnsemblMetazoa" id="MDOA000219-RA">
    <property type="protein sequence ID" value="MDOA000219-PA"/>
    <property type="gene ID" value="MDOA000219"/>
</dbReference>
<dbReference type="eggNOG" id="KOG3564">
    <property type="taxonomic scope" value="Eukaryota"/>
</dbReference>
<dbReference type="KEGG" id="mde:101893978"/>